<evidence type="ECO:0000313" key="2">
    <source>
        <dbReference type="WBParaSite" id="Hba_13176"/>
    </source>
</evidence>
<dbReference type="AlphaFoldDB" id="A0A1I7X6W6"/>
<dbReference type="WBParaSite" id="Hba_13176">
    <property type="protein sequence ID" value="Hba_13176"/>
    <property type="gene ID" value="Hba_13176"/>
</dbReference>
<name>A0A1I7X6W6_HETBA</name>
<evidence type="ECO:0000313" key="1">
    <source>
        <dbReference type="Proteomes" id="UP000095283"/>
    </source>
</evidence>
<proteinExistence type="predicted"/>
<keyword evidence="1" id="KW-1185">Reference proteome</keyword>
<organism evidence="1 2">
    <name type="scientific">Heterorhabditis bacteriophora</name>
    <name type="common">Entomopathogenic nematode worm</name>
    <dbReference type="NCBI Taxonomy" id="37862"/>
    <lineage>
        <taxon>Eukaryota</taxon>
        <taxon>Metazoa</taxon>
        <taxon>Ecdysozoa</taxon>
        <taxon>Nematoda</taxon>
        <taxon>Chromadorea</taxon>
        <taxon>Rhabditida</taxon>
        <taxon>Rhabditina</taxon>
        <taxon>Rhabditomorpha</taxon>
        <taxon>Strongyloidea</taxon>
        <taxon>Heterorhabditidae</taxon>
        <taxon>Heterorhabditis</taxon>
    </lineage>
</organism>
<accession>A0A1I7X6W6</accession>
<protein>
    <submittedName>
        <fullName evidence="2">Secreted protein</fullName>
    </submittedName>
</protein>
<sequence>MRLLIAIFTGLSHSLKIGLIDSDINGSMVCSTAINEARSNQHCVADSIEIERKDGCVPNRPAIGTINAADLFFTTQVRNTLQFYFVSSPSDLNLPDSYPVLAVGTDFSDVQMALTRLDIRALTSMSFVVILMCIGPVEDCFDFNTKNAVVTSGSMVLAPNIENYVQIINSFSAMLQKGLAELQGNFDKYMSLYTACYGYCYGVKEGGTGDTQSFYEIMRNKQFSSEFRKYVLRRIRENSNHPNV</sequence>
<dbReference type="Proteomes" id="UP000095283">
    <property type="component" value="Unplaced"/>
</dbReference>
<reference evidence="2" key="1">
    <citation type="submission" date="2016-11" db="UniProtKB">
        <authorList>
            <consortium name="WormBaseParasite"/>
        </authorList>
    </citation>
    <scope>IDENTIFICATION</scope>
</reference>